<proteinExistence type="predicted"/>
<dbReference type="EMBL" id="CP028519">
    <property type="protein sequence ID" value="AVY95812.1"/>
    <property type="molecule type" value="Genomic_DNA"/>
</dbReference>
<evidence type="ECO:0000313" key="1">
    <source>
        <dbReference type="EMBL" id="AVY95812.1"/>
    </source>
</evidence>
<protein>
    <submittedName>
        <fullName evidence="1">Uncharacterized protein</fullName>
    </submittedName>
</protein>
<evidence type="ECO:0000313" key="2">
    <source>
        <dbReference type="Proteomes" id="UP000244173"/>
    </source>
</evidence>
<reference evidence="1 2" key="1">
    <citation type="submission" date="2018-04" db="EMBL/GenBank/DDBJ databases">
        <title>Denitrifier Microvirgula.</title>
        <authorList>
            <person name="Anderson E."/>
            <person name="Jang J."/>
            <person name="Ishii S."/>
        </authorList>
    </citation>
    <scope>NUCLEOTIDE SEQUENCE [LARGE SCALE GENOMIC DNA]</scope>
    <source>
        <strain evidence="1 2">BE2.4</strain>
    </source>
</reference>
<gene>
    <name evidence="1" type="ORF">DAI18_18505</name>
</gene>
<organism evidence="1 2">
    <name type="scientific">Microvirgula aerodenitrificans</name>
    <dbReference type="NCBI Taxonomy" id="57480"/>
    <lineage>
        <taxon>Bacteria</taxon>
        <taxon>Pseudomonadati</taxon>
        <taxon>Pseudomonadota</taxon>
        <taxon>Betaproteobacteria</taxon>
        <taxon>Neisseriales</taxon>
        <taxon>Aquaspirillaceae</taxon>
        <taxon>Microvirgula</taxon>
    </lineage>
</organism>
<sequence length="117" mass="12958">MEGHEGEALLGGSKRVGTQRLAAEDMVHHRLAGHARFDGEHLFRRQRAFRQLGLPGNGGQLAHALDAANRNQDGGMARMGMRVQAQLQRPLRVSIRTVRHCFAPDVACHDDGRIEMT</sequence>
<dbReference type="Proteomes" id="UP000244173">
    <property type="component" value="Chromosome"/>
</dbReference>
<keyword evidence="2" id="KW-1185">Reference proteome</keyword>
<accession>A0A2S0PEN4</accession>
<dbReference type="KEGG" id="maer:DAI18_18505"/>
<name>A0A2S0PEN4_9NEIS</name>
<dbReference type="AlphaFoldDB" id="A0A2S0PEN4"/>